<gene>
    <name evidence="3" type="ORF">PCOR1329_LOCUS32501</name>
</gene>
<proteinExistence type="predicted"/>
<reference evidence="3" key="1">
    <citation type="submission" date="2023-10" db="EMBL/GenBank/DDBJ databases">
        <authorList>
            <person name="Chen Y."/>
            <person name="Shah S."/>
            <person name="Dougan E. K."/>
            <person name="Thang M."/>
            <person name="Chan C."/>
        </authorList>
    </citation>
    <scope>NUCLEOTIDE SEQUENCE [LARGE SCALE GENOMIC DNA]</scope>
</reference>
<keyword evidence="2" id="KW-0732">Signal</keyword>
<organism evidence="3 4">
    <name type="scientific">Prorocentrum cordatum</name>
    <dbReference type="NCBI Taxonomy" id="2364126"/>
    <lineage>
        <taxon>Eukaryota</taxon>
        <taxon>Sar</taxon>
        <taxon>Alveolata</taxon>
        <taxon>Dinophyceae</taxon>
        <taxon>Prorocentrales</taxon>
        <taxon>Prorocentraceae</taxon>
        <taxon>Prorocentrum</taxon>
    </lineage>
</organism>
<feature type="region of interest" description="Disordered" evidence="1">
    <location>
        <begin position="1165"/>
        <end position="1191"/>
    </location>
</feature>
<dbReference type="EMBL" id="CAUYUJ010013224">
    <property type="protein sequence ID" value="CAK0835808.1"/>
    <property type="molecule type" value="Genomic_DNA"/>
</dbReference>
<accession>A0ABN9STN9</accession>
<comment type="caution">
    <text evidence="3">The sequence shown here is derived from an EMBL/GenBank/DDBJ whole genome shotgun (WGS) entry which is preliminary data.</text>
</comment>
<feature type="compositionally biased region" description="Basic and acidic residues" evidence="1">
    <location>
        <begin position="1165"/>
        <end position="1179"/>
    </location>
</feature>
<evidence type="ECO:0000256" key="2">
    <source>
        <dbReference type="SAM" id="SignalP"/>
    </source>
</evidence>
<protein>
    <submittedName>
        <fullName evidence="3">Uncharacterized protein</fullName>
    </submittedName>
</protein>
<keyword evidence="4" id="KW-1185">Reference proteome</keyword>
<feature type="chain" id="PRO_5045391768" evidence="2">
    <location>
        <begin position="21"/>
        <end position="1491"/>
    </location>
</feature>
<evidence type="ECO:0000313" key="4">
    <source>
        <dbReference type="Proteomes" id="UP001189429"/>
    </source>
</evidence>
<feature type="signal peptide" evidence="2">
    <location>
        <begin position="1"/>
        <end position="20"/>
    </location>
</feature>
<name>A0ABN9STN9_9DINO</name>
<dbReference type="Proteomes" id="UP001189429">
    <property type="component" value="Unassembled WGS sequence"/>
</dbReference>
<evidence type="ECO:0000256" key="1">
    <source>
        <dbReference type="SAM" id="MobiDB-lite"/>
    </source>
</evidence>
<evidence type="ECO:0000313" key="3">
    <source>
        <dbReference type="EMBL" id="CAK0835808.1"/>
    </source>
</evidence>
<sequence>MQSVIGVVLATLTIILRGAAERHWSRGSLGPEAPCVREPPPAPAAKVEDIIRRARSESCVCELTCDSVERGARLVFIATVSICAWQSCILGLYCGWPLSVQELSSSLFPGRIVAIGYPGEDLWHERVVMGPGLRDAAGVVANWWTLTPDGDLYEEDISMEAGEGERLVMLDLAGSCPRALRGRFHRFAGGAYPSDDRVRREGPPALLDFVTEDGVLAPLSDVGRRLRRGGAAGVGGGGAGAVVVDDGAAAPEMPLPPEAAPPGGDVSPGAGGAVAPYLAVLPERPAHREGLVWLVTENADGHETLGMEVIPRAGDVVVTTADGVVYRRSSFLRVQAVPHRDCAGFARALRDVLTLWVDYGEVGERYKSWKKAAHESMEEPISAAEVQGPPGALHLARHVEQYGGDPRRWWQEFSRSNSIFKTDRVYHGMITLTESFKLFGECDQLNLGASAGIEKMVRRMLGVIDAYSMGGGAPSWRMAAVYEGEASCGDAIVPALRKWGVNKLKDQAEIESTRAPPTADEAAEAAVMQVGAGGAAEAPRPRRWGIFERLAALAPLRSFRWLFLGVELHLLAAAAAVGATVLAIPYVSPTQLDESLACLESLAELQVREGAREFYKPPEVALRGLLCEKASGYRMDASSTTLAPCQRGRVSLPEKRTGVPSVSDLIGDRGRYFLQGAGERMLDPTFSDSVDDVAERCSVNQQLASSPTLYTRFIRDLKARNMLVFGGWVHERTDFFHRKKNGKPRLILDARRANRMLFIRWTSRPGSRWFGLPPVRAADAGLTDTLDGPVGPDGMVTPMPRCLPMGFSWSLALAQDVDEEVASQVLSRAELLRDRGQPLVLALRGEAASDTRHYIYVDNIGVFGSDGSVVASKLEDVCAAFEARGLAVHGVATSGSGVEALGVLLDGRRRHARLTATRFWRVRGALLALAGRRRATGRQVEIVLGHATFCGLVRRETLSVFATVYPLIKRHYDQPAPLCWGSDWNPLVVATDASETGYGICTRWFAAEDVAAVGRCRERDRYPAEGRVGARAAALGAEPPPCEPLDVEGCADLQPDPHFAEVPSCMTDRAAWTVVGGWKFEQPEDIMALEARGMLRGLERVSRARKRRLESLLGPSASLQSTARVLKAEGELGVADLARSACESGLADSEVRLILEQLNGLIRTDPRSREASSSDREGEATAAARQRALPRGRKDALTKLLASEALPELSHLTLGEHAAVRPRTEAQYAQEVHQFSLFCGVARATEISIEDLDDLLVQHIDRQIKSGVTAARGMKLLAGVVHARPKAGRQGPRTLRRSWRALKGWQNLCPSTSRLPEAWPIWRAIVNGLCGMGRCDMALFICLMWSTCARPIQLMVLKPECMYAPSRVATYWTVQLNPEVDGVPSKAKEFDVTIALLAAAVQKVARDLGFNLAVYQARRSGASADMASRRRTLAEVKKRGGWKSDRSVVRYEKGARSSSTRMVRPSWLRQHAAQREEQFVEILVHGRDSFA</sequence>